<evidence type="ECO:0000256" key="1">
    <source>
        <dbReference type="SAM" id="SignalP"/>
    </source>
</evidence>
<proteinExistence type="predicted"/>
<keyword evidence="3" id="KW-1185">Reference proteome</keyword>
<protein>
    <submittedName>
        <fullName evidence="2">Uncharacterized protein</fullName>
    </submittedName>
</protein>
<dbReference type="Proteomes" id="UP001165296">
    <property type="component" value="Unassembled WGS sequence"/>
</dbReference>
<accession>A0ABS8AQD7</accession>
<keyword evidence="1" id="KW-0732">Signal</keyword>
<dbReference type="RefSeq" id="WP_226175502.1">
    <property type="nucleotide sequence ID" value="NZ_JAJADR010000002.1"/>
</dbReference>
<evidence type="ECO:0000313" key="3">
    <source>
        <dbReference type="Proteomes" id="UP001165296"/>
    </source>
</evidence>
<name>A0ABS8AQD7_9BACT</name>
<evidence type="ECO:0000313" key="2">
    <source>
        <dbReference type="EMBL" id="MCB2408430.1"/>
    </source>
</evidence>
<feature type="signal peptide" evidence="1">
    <location>
        <begin position="1"/>
        <end position="22"/>
    </location>
</feature>
<reference evidence="2" key="1">
    <citation type="submission" date="2021-10" db="EMBL/GenBank/DDBJ databases">
        <authorList>
            <person name="Dean J.D."/>
            <person name="Kim M.K."/>
            <person name="Newey C.N."/>
            <person name="Stoker T.S."/>
            <person name="Thompson D.W."/>
            <person name="Grose J.H."/>
        </authorList>
    </citation>
    <scope>NUCLEOTIDE SEQUENCE</scope>
    <source>
        <strain evidence="2">BT178</strain>
    </source>
</reference>
<gene>
    <name evidence="2" type="ORF">LGH74_10620</name>
</gene>
<dbReference type="PROSITE" id="PS51257">
    <property type="entry name" value="PROKAR_LIPOPROTEIN"/>
    <property type="match status" value="1"/>
</dbReference>
<feature type="chain" id="PRO_5046779616" evidence="1">
    <location>
        <begin position="23"/>
        <end position="132"/>
    </location>
</feature>
<dbReference type="EMBL" id="JAJADR010000002">
    <property type="protein sequence ID" value="MCB2408430.1"/>
    <property type="molecule type" value="Genomic_DNA"/>
</dbReference>
<comment type="caution">
    <text evidence="2">The sequence shown here is derived from an EMBL/GenBank/DDBJ whole genome shotgun (WGS) entry which is preliminary data.</text>
</comment>
<sequence length="132" mass="14457">MPFLLRHAAFLAILSAATACDAAHEQADLGYNLVILQDPAHDELSLNYRISAGGYLTIKTGLIRCAWATPAYVLLQNFSVINSHSSFVYYLLPVAKANPQDVQDALIGPLGKDSVAFYLGRNQLHGAKRYCF</sequence>
<organism evidence="2 3">
    <name type="scientific">Hymenobacter lucidus</name>
    <dbReference type="NCBI Taxonomy" id="2880930"/>
    <lineage>
        <taxon>Bacteria</taxon>
        <taxon>Pseudomonadati</taxon>
        <taxon>Bacteroidota</taxon>
        <taxon>Cytophagia</taxon>
        <taxon>Cytophagales</taxon>
        <taxon>Hymenobacteraceae</taxon>
        <taxon>Hymenobacter</taxon>
    </lineage>
</organism>